<reference evidence="4" key="2">
    <citation type="journal article" date="2021" name="PeerJ">
        <title>Extensive microbial diversity within the chicken gut microbiome revealed by metagenomics and culture.</title>
        <authorList>
            <person name="Gilroy R."/>
            <person name="Ravi A."/>
            <person name="Getino M."/>
            <person name="Pursley I."/>
            <person name="Horton D.L."/>
            <person name="Alikhan N.F."/>
            <person name="Baker D."/>
            <person name="Gharbi K."/>
            <person name="Hall N."/>
            <person name="Watson M."/>
            <person name="Adriaenssens E.M."/>
            <person name="Foster-Nyarko E."/>
            <person name="Jarju S."/>
            <person name="Secka A."/>
            <person name="Antonio M."/>
            <person name="Oren A."/>
            <person name="Chaudhuri R.R."/>
            <person name="La Ragione R."/>
            <person name="Hildebrand F."/>
            <person name="Pallen M.J."/>
        </authorList>
    </citation>
    <scope>NUCLEOTIDE SEQUENCE</scope>
    <source>
        <strain evidence="4">CHK189-12415</strain>
    </source>
</reference>
<comment type="similarity">
    <text evidence="1">Belongs to the GerABKA family.</text>
</comment>
<dbReference type="InterPro" id="IPR004995">
    <property type="entry name" value="Spore_Ger"/>
</dbReference>
<keyword evidence="3" id="KW-0812">Transmembrane</keyword>
<evidence type="ECO:0000256" key="1">
    <source>
        <dbReference type="ARBA" id="ARBA00005278"/>
    </source>
</evidence>
<feature type="transmembrane region" description="Helical" evidence="3">
    <location>
        <begin position="289"/>
        <end position="308"/>
    </location>
</feature>
<dbReference type="EMBL" id="DVHA01000265">
    <property type="protein sequence ID" value="HIR61536.1"/>
    <property type="molecule type" value="Genomic_DNA"/>
</dbReference>
<feature type="transmembrane region" description="Helical" evidence="3">
    <location>
        <begin position="358"/>
        <end position="378"/>
    </location>
</feature>
<dbReference type="AlphaFoldDB" id="A0A9D1J584"/>
<evidence type="ECO:0000313" key="5">
    <source>
        <dbReference type="Proteomes" id="UP000824241"/>
    </source>
</evidence>
<name>A0A9D1J584_9FIRM</name>
<comment type="caution">
    <text evidence="4">The sequence shown here is derived from an EMBL/GenBank/DDBJ whole genome shotgun (WGS) entry which is preliminary data.</text>
</comment>
<dbReference type="PANTHER" id="PTHR22550:SF9">
    <property type="entry name" value="STAGE V SPORULATION PROTEIN AF"/>
    <property type="match status" value="1"/>
</dbReference>
<dbReference type="Pfam" id="PF03323">
    <property type="entry name" value="GerA"/>
    <property type="match status" value="1"/>
</dbReference>
<dbReference type="PIRSF" id="PIRSF005690">
    <property type="entry name" value="GerBA"/>
    <property type="match status" value="1"/>
</dbReference>
<keyword evidence="3" id="KW-1133">Transmembrane helix</keyword>
<dbReference type="Proteomes" id="UP000824241">
    <property type="component" value="Unassembled WGS sequence"/>
</dbReference>
<feature type="transmembrane region" description="Helical" evidence="3">
    <location>
        <begin position="411"/>
        <end position="435"/>
    </location>
</feature>
<protein>
    <submittedName>
        <fullName evidence="4">Spore germination protein</fullName>
    </submittedName>
</protein>
<keyword evidence="2 3" id="KW-0472">Membrane</keyword>
<sequence>MNGKNTLSGEFARDRETLKRLLRAGVSFDIMARPLEIAGKQSMLFFVNGFVKSEVMEKVVAFLIRLPADRTVAGTAKEFNARNVSLMETGESEDIDTIVTDILSGKLCLISECFSGAVMIEARSYPARGVQEPDDDRALRGARDSFVETIVCNTALIRRRIRDPSLTMEALKVGNSSRTDVILCYMDGRADKGYVDKLRAQILSLKTDALTLGQQSLAERLVKPGLNPFPRFRYTERPDTAAASVLEGSVLVLVDTSPAVMILPVSIFQYSQDINDFYFPPVVGSYLRLIRLSTVFVTLFLTPLWYLLIRHPEWLPGGLQFLAVDDPGPIPVFLQILLVEMVLDSLKLASLNTPNALSSSFSVVGGLILGDFAIQAGWMIPEVVLYMAFVSIANFAQPSFELGYALKLWRMLLVISVAAGDVWGFAAGLIALAVTVCTTKTVGGKSYLYPLVPFDRRAMLRLLFRLPESRQKDK</sequence>
<dbReference type="GO" id="GO:0009847">
    <property type="term" value="P:spore germination"/>
    <property type="evidence" value="ECO:0007669"/>
    <property type="project" value="InterPro"/>
</dbReference>
<dbReference type="GO" id="GO:0016020">
    <property type="term" value="C:membrane"/>
    <property type="evidence" value="ECO:0007669"/>
    <property type="project" value="InterPro"/>
</dbReference>
<evidence type="ECO:0000256" key="3">
    <source>
        <dbReference type="SAM" id="Phobius"/>
    </source>
</evidence>
<dbReference type="PANTHER" id="PTHR22550">
    <property type="entry name" value="SPORE GERMINATION PROTEIN"/>
    <property type="match status" value="1"/>
</dbReference>
<reference evidence="4" key="1">
    <citation type="submission" date="2020-10" db="EMBL/GenBank/DDBJ databases">
        <authorList>
            <person name="Gilroy R."/>
        </authorList>
    </citation>
    <scope>NUCLEOTIDE SEQUENCE</scope>
    <source>
        <strain evidence="4">CHK189-12415</strain>
    </source>
</reference>
<accession>A0A9D1J584</accession>
<gene>
    <name evidence="4" type="ORF">IAB37_08195</name>
</gene>
<proteinExistence type="inferred from homology"/>
<organism evidence="4 5">
    <name type="scientific">Candidatus Faecivivens stercoravium</name>
    <dbReference type="NCBI Taxonomy" id="2840803"/>
    <lineage>
        <taxon>Bacteria</taxon>
        <taxon>Bacillati</taxon>
        <taxon>Bacillota</taxon>
        <taxon>Clostridia</taxon>
        <taxon>Eubacteriales</taxon>
        <taxon>Oscillospiraceae</taxon>
        <taxon>Oscillospiraceae incertae sedis</taxon>
        <taxon>Candidatus Faecivivens</taxon>
    </lineage>
</organism>
<dbReference type="InterPro" id="IPR050768">
    <property type="entry name" value="UPF0353/GerABKA_families"/>
</dbReference>
<feature type="transmembrane region" description="Helical" evidence="3">
    <location>
        <begin position="384"/>
        <end position="404"/>
    </location>
</feature>
<evidence type="ECO:0000313" key="4">
    <source>
        <dbReference type="EMBL" id="HIR61536.1"/>
    </source>
</evidence>
<evidence type="ECO:0000256" key="2">
    <source>
        <dbReference type="ARBA" id="ARBA00023136"/>
    </source>
</evidence>